<dbReference type="Proteomes" id="UP000716446">
    <property type="component" value="Unassembled WGS sequence"/>
</dbReference>
<keyword evidence="2 5" id="KW-0378">Hydrolase</keyword>
<dbReference type="PANTHER" id="PTHR42812:SF5">
    <property type="entry name" value="ENDO-ARABINASE"/>
    <property type="match status" value="1"/>
</dbReference>
<proteinExistence type="inferred from homology"/>
<feature type="region of interest" description="Disordered" evidence="6">
    <location>
        <begin position="1"/>
        <end position="25"/>
    </location>
</feature>
<evidence type="ECO:0000256" key="6">
    <source>
        <dbReference type="SAM" id="MobiDB-lite"/>
    </source>
</evidence>
<dbReference type="Pfam" id="PF04616">
    <property type="entry name" value="Glyco_hydro_43"/>
    <property type="match status" value="1"/>
</dbReference>
<evidence type="ECO:0000256" key="5">
    <source>
        <dbReference type="RuleBase" id="RU361187"/>
    </source>
</evidence>
<feature type="transmembrane region" description="Helical" evidence="7">
    <location>
        <begin position="94"/>
        <end position="118"/>
    </location>
</feature>
<accession>A0A9N8PIU1</accession>
<dbReference type="Gene3D" id="2.115.10.20">
    <property type="entry name" value="Glycosyl hydrolase domain, family 43"/>
    <property type="match status" value="1"/>
</dbReference>
<keyword evidence="7" id="KW-1133">Transmembrane helix</keyword>
<sequence>MHTPTLASESSPASPAFTEFRKRSLPPHIIESQKKEALAMVTEKDSEDEQPQPAPLSFFERYFYKLTPLPGAVAGDSGSDAEPIRRFSFLSRGFITLVALVSLIAIAVLCAVLATTLIRHKKLDQELRRSPVHEAIFANFADPVVVKHEELFYAFATTNAAGKQTLLQYFVVPRRGILAQSNDTAAIALGKSNVQMATSPNFKDWTLMNHTHDPLPQLGEWCRRGLTENLNPKANVWAPAVIKRPSDGKFVLYYSAAIENATRPSHCVGAAISESSSPAGPYMPLNATIACPVEEGGAIDPSPFIDTDGSFFVTYKVDGNNVGHGGACNNMKAPQVSTPIKLLKMLADGVTPDGQDITILDRIQGDGPLVEAPVIARSAEGIYFLFFSSGCTRDPSYDVKYAFARDVRGPYERAKKPLLRTGDFNLTAPGSIGLTDMEDGTFGMVFHARVQASYGRVRAMYTTTIRFNGTEVLLVKKD</sequence>
<keyword evidence="7" id="KW-0472">Membrane</keyword>
<gene>
    <name evidence="8" type="ORF">AWRI4619_LOCUS9221</name>
</gene>
<name>A0A9N8PIU1_9PEZI</name>
<comment type="similarity">
    <text evidence="1 5">Belongs to the glycosyl hydrolase 43 family.</text>
</comment>
<dbReference type="GO" id="GO:0004553">
    <property type="term" value="F:hydrolase activity, hydrolyzing O-glycosyl compounds"/>
    <property type="evidence" value="ECO:0007669"/>
    <property type="project" value="InterPro"/>
</dbReference>
<evidence type="ECO:0008006" key="10">
    <source>
        <dbReference type="Google" id="ProtNLM"/>
    </source>
</evidence>
<dbReference type="AlphaFoldDB" id="A0A9N8PIU1"/>
<evidence type="ECO:0000256" key="2">
    <source>
        <dbReference type="ARBA" id="ARBA00022801"/>
    </source>
</evidence>
<dbReference type="GO" id="GO:0005975">
    <property type="term" value="P:carbohydrate metabolic process"/>
    <property type="evidence" value="ECO:0007669"/>
    <property type="project" value="InterPro"/>
</dbReference>
<dbReference type="InterPro" id="IPR051795">
    <property type="entry name" value="Glycosyl_Hydrlase_43"/>
</dbReference>
<feature type="non-terminal residue" evidence="8">
    <location>
        <position position="1"/>
    </location>
</feature>
<keyword evidence="7" id="KW-0812">Transmembrane</keyword>
<evidence type="ECO:0000256" key="1">
    <source>
        <dbReference type="ARBA" id="ARBA00009865"/>
    </source>
</evidence>
<evidence type="ECO:0000256" key="4">
    <source>
        <dbReference type="PIRSR" id="PIRSR606710-2"/>
    </source>
</evidence>
<comment type="caution">
    <text evidence="8">The sequence shown here is derived from an EMBL/GenBank/DDBJ whole genome shotgun (WGS) entry which is preliminary data.</text>
</comment>
<dbReference type="EMBL" id="CAIJEN010000016">
    <property type="protein sequence ID" value="CAD0096128.1"/>
    <property type="molecule type" value="Genomic_DNA"/>
</dbReference>
<keyword evidence="3 5" id="KW-0326">Glycosidase</keyword>
<evidence type="ECO:0000313" key="9">
    <source>
        <dbReference type="Proteomes" id="UP000716446"/>
    </source>
</evidence>
<reference evidence="8" key="1">
    <citation type="submission" date="2020-06" db="EMBL/GenBank/DDBJ databases">
        <authorList>
            <person name="Onetto C."/>
        </authorList>
    </citation>
    <scope>NUCLEOTIDE SEQUENCE</scope>
</reference>
<dbReference type="CDD" id="cd08999">
    <property type="entry name" value="GH43_ABN-like"/>
    <property type="match status" value="1"/>
</dbReference>
<organism evidence="8 9">
    <name type="scientific">Aureobasidium vineae</name>
    <dbReference type="NCBI Taxonomy" id="2773715"/>
    <lineage>
        <taxon>Eukaryota</taxon>
        <taxon>Fungi</taxon>
        <taxon>Dikarya</taxon>
        <taxon>Ascomycota</taxon>
        <taxon>Pezizomycotina</taxon>
        <taxon>Dothideomycetes</taxon>
        <taxon>Dothideomycetidae</taxon>
        <taxon>Dothideales</taxon>
        <taxon>Saccotheciaceae</taxon>
        <taxon>Aureobasidium</taxon>
    </lineage>
</organism>
<evidence type="ECO:0000256" key="3">
    <source>
        <dbReference type="ARBA" id="ARBA00023295"/>
    </source>
</evidence>
<evidence type="ECO:0000256" key="7">
    <source>
        <dbReference type="SAM" id="Phobius"/>
    </source>
</evidence>
<keyword evidence="9" id="KW-1185">Reference proteome</keyword>
<dbReference type="InterPro" id="IPR023296">
    <property type="entry name" value="Glyco_hydro_beta-prop_sf"/>
</dbReference>
<feature type="compositionally biased region" description="Polar residues" evidence="6">
    <location>
        <begin position="1"/>
        <end position="13"/>
    </location>
</feature>
<dbReference type="PANTHER" id="PTHR42812">
    <property type="entry name" value="BETA-XYLOSIDASE"/>
    <property type="match status" value="1"/>
</dbReference>
<dbReference type="SUPFAM" id="SSF75005">
    <property type="entry name" value="Arabinanase/levansucrase/invertase"/>
    <property type="match status" value="1"/>
</dbReference>
<dbReference type="InterPro" id="IPR006710">
    <property type="entry name" value="Glyco_hydro_43"/>
</dbReference>
<protein>
    <recommendedName>
        <fullName evidence="10">Arabinanase/levansucrase/invertase</fullName>
    </recommendedName>
</protein>
<feature type="site" description="Important for catalytic activity, responsible for pKa modulation of the active site Glu and correct orientation of both the proton donor and substrate" evidence="4">
    <location>
        <position position="300"/>
    </location>
</feature>
<evidence type="ECO:0000313" key="8">
    <source>
        <dbReference type="EMBL" id="CAD0096128.1"/>
    </source>
</evidence>